<dbReference type="Gene3D" id="3.10.20.320">
    <property type="entry name" value="Putative peptidoglycan bound protein (lpxtg motif)"/>
    <property type="match status" value="1"/>
</dbReference>
<dbReference type="Proteomes" id="UP000195139">
    <property type="component" value="Unassembled WGS sequence"/>
</dbReference>
<organism evidence="5">
    <name type="scientific">Candidatus Enterococcus mansonii</name>
    <dbReference type="NCBI Taxonomy" id="1834181"/>
    <lineage>
        <taxon>Bacteria</taxon>
        <taxon>Bacillati</taxon>
        <taxon>Bacillota</taxon>
        <taxon>Bacilli</taxon>
        <taxon>Lactobacillales</taxon>
        <taxon>Enterococcaceae</taxon>
        <taxon>Enterococcus</taxon>
    </lineage>
</organism>
<evidence type="ECO:0000256" key="1">
    <source>
        <dbReference type="ARBA" id="ARBA00022737"/>
    </source>
</evidence>
<reference evidence="5" key="1">
    <citation type="submission" date="2017-05" db="EMBL/GenBank/DDBJ databases">
        <title>The Genome Sequence of Enterococcus sp. 4G2_DIV0659.</title>
        <authorList>
            <consortium name="The Broad Institute Genomics Platform"/>
            <consortium name="The Broad Institute Genomic Center for Infectious Diseases"/>
            <person name="Earl A."/>
            <person name="Manson A."/>
            <person name="Schwartman J."/>
            <person name="Gilmore M."/>
            <person name="Abouelleil A."/>
            <person name="Cao P."/>
            <person name="Chapman S."/>
            <person name="Cusick C."/>
            <person name="Shea T."/>
            <person name="Young S."/>
            <person name="Neafsey D."/>
            <person name="Nusbaum C."/>
            <person name="Birren B."/>
        </authorList>
    </citation>
    <scope>NUCLEOTIDE SEQUENCE [LARGE SCALE GENOMIC DNA]</scope>
    <source>
        <strain evidence="5">4G2_DIV0659</strain>
    </source>
</reference>
<feature type="signal peptide" evidence="2">
    <location>
        <begin position="1"/>
        <end position="27"/>
    </location>
</feature>
<dbReference type="RefSeq" id="WP_086330934.1">
    <property type="nucleotide sequence ID" value="NZ_NGLE02000001.1"/>
</dbReference>
<dbReference type="EMBL" id="NGLE01000003">
    <property type="protein sequence ID" value="OTO07774.1"/>
    <property type="molecule type" value="Genomic_DNA"/>
</dbReference>
<dbReference type="Gene3D" id="2.60.120.200">
    <property type="match status" value="1"/>
</dbReference>
<dbReference type="InterPro" id="IPR009459">
    <property type="entry name" value="MucBP_dom"/>
</dbReference>
<sequence>MEKRRAIKLIIYTVLAVCVLLPAKANAVDPLDPEVAPESIKIDGLFTVPAGANSTKRNKTVIITEKLEGQKGAIYATELNKVELDKDFYSEMYINIDGNGDGVTFVMHNDPSTIGKYDGAAGESLGAYALLPISAYLEPTNQIKKSVAIEFDTYLNADASDYQFAGLANVRENGHVAYVFPDDKAQYTSTTSLLWLKAIKHNSPQIPNDFKIGDGKWRLFKIYWTAWDASGKGQLTYEYEGLDPVNIEIEKTKFGDANSVYWGFTGSTGNDVEKAMVAFRTVPGLVYYDDQIEFENSKGEKLGTDKFAGKDEEVTLHYSGNYTGGKKNLEKPTFEFELSSKQLYKEGSLKVGGSFVTPDPDALKKNSIKVSTEDLSLANNRVDITFNVTNSDLTATGKQEVVRHLVSDTMIAPDASNQYDVDAVAPTGTGKLLLINHDSPEEITGVSDYSTFMSEFKDDVSKKSNIKISLKPGQDIEGIVKNIGSNSIVLLLTDEVGNTREVKVPIFVKDPETSVSPDNKYLLSGTNFTVLAKDYPKDSASVKKMIIAEGKLSIFDTSLVPISTLDPSEIKIESATLPNLNTEGAITTGEHLVTLTYGTGSSKVEKTIVVTIEASEEEISVFYLEDESGTALQEDLQFTGLYGEEETFNAVAIAGYTLNKVSIDGVEQKPLVDLVKAKYGEVKEIVFYYQMNPVGSLVFDPPVIKEGDSTIFTSTFKNSAPAPSAFKEVVYKTTNPFPENLTVDLASVKLTKDGQEIKPTDIFIGTGGRLNVKIAELESEAEYVLAYEVKSEISTPPIQTDVAFKQGYELTGNTSTNVGITTTVEDLSLQIKPKIGTVNVAFVDDIGKKIHEPVSVSGNVGDKIDLTLNKEVQDVLKIISDQNYQIHSRPTPEDAILVKETEYDVQYVFSGTLFVYSAPETIDFGIRDAGIFGVRVEKPSYDKELIIWDNRTTLTEWSLKAKLETYLTSKDGEGERILPDAIRYRTDEETEIILNANDQPIVKATHTLSSQYDVSDKWATGERGFKLDVPAGAVRELGKYKATIVWTVGATPQ</sequence>
<keyword evidence="2" id="KW-0732">Signal</keyword>
<feature type="domain" description="MucBP" evidence="3">
    <location>
        <begin position="619"/>
        <end position="662"/>
    </location>
</feature>
<evidence type="ECO:0000256" key="2">
    <source>
        <dbReference type="SAM" id="SignalP"/>
    </source>
</evidence>
<dbReference type="Pfam" id="PF06458">
    <property type="entry name" value="MucBP"/>
    <property type="match status" value="2"/>
</dbReference>
<gene>
    <name evidence="4" type="ORF">A5880_001391</name>
    <name evidence="5" type="ORF">A5880_002044</name>
</gene>
<keyword evidence="1" id="KW-0677">Repeat</keyword>
<evidence type="ECO:0000313" key="4">
    <source>
        <dbReference type="EMBL" id="MEI5993844.1"/>
    </source>
</evidence>
<feature type="chain" id="PRO_5012512257" description="MucBP domain-containing protein" evidence="2">
    <location>
        <begin position="28"/>
        <end position="1053"/>
    </location>
</feature>
<dbReference type="OrthoDB" id="2306834at2"/>
<dbReference type="AlphaFoldDB" id="A0A242CBY9"/>
<dbReference type="SUPFAM" id="SSF49899">
    <property type="entry name" value="Concanavalin A-like lectins/glucanases"/>
    <property type="match status" value="1"/>
</dbReference>
<dbReference type="STRING" id="1834181.A5880_002044"/>
<accession>A0A242CBY9</accession>
<feature type="domain" description="MucBP" evidence="3">
    <location>
        <begin position="837"/>
        <end position="909"/>
    </location>
</feature>
<evidence type="ECO:0000313" key="5">
    <source>
        <dbReference type="EMBL" id="OTO07774.1"/>
    </source>
</evidence>
<comment type="caution">
    <text evidence="5">The sequence shown here is derived from an EMBL/GenBank/DDBJ whole genome shotgun (WGS) entry which is preliminary data.</text>
</comment>
<reference evidence="4 6" key="2">
    <citation type="submission" date="2018-07" db="EMBL/GenBank/DDBJ databases">
        <title>The Genome Sequence of Enterococcus sp. DIV0659b.</title>
        <authorList>
            <consortium name="The Broad Institute Genomics Platform"/>
            <consortium name="The Broad Institute Genomic Center for Infectious Diseases"/>
            <person name="Earl A."/>
            <person name="Manson A."/>
            <person name="Schwartman J."/>
            <person name="Gilmore M."/>
            <person name="Abouelleil A."/>
            <person name="Cao P."/>
            <person name="Chapman S."/>
            <person name="Cusick C."/>
            <person name="Shea T."/>
            <person name="Young S."/>
            <person name="Neafsey D."/>
            <person name="Nusbaum C."/>
            <person name="Birren B."/>
        </authorList>
    </citation>
    <scope>NUCLEOTIDE SEQUENCE [LARGE SCALE GENOMIC DNA]</scope>
    <source>
        <strain evidence="4 6">4G2_DIV0659</strain>
    </source>
</reference>
<protein>
    <recommendedName>
        <fullName evidence="3">MucBP domain-containing protein</fullName>
    </recommendedName>
</protein>
<dbReference type="Pfam" id="PF18483">
    <property type="entry name" value="Lectin_L-type_dom"/>
    <property type="match status" value="1"/>
</dbReference>
<proteinExistence type="predicted"/>
<keyword evidence="6" id="KW-1185">Reference proteome</keyword>
<dbReference type="InterPro" id="IPR056573">
    <property type="entry name" value="Lectin_L-type_dom"/>
</dbReference>
<evidence type="ECO:0000259" key="3">
    <source>
        <dbReference type="Pfam" id="PF06458"/>
    </source>
</evidence>
<dbReference type="EMBL" id="NGLE02000001">
    <property type="protein sequence ID" value="MEI5993844.1"/>
    <property type="molecule type" value="Genomic_DNA"/>
</dbReference>
<dbReference type="CDD" id="cd01951">
    <property type="entry name" value="lectin_L-type"/>
    <property type="match status" value="1"/>
</dbReference>
<evidence type="ECO:0000313" key="6">
    <source>
        <dbReference type="Proteomes" id="UP000195139"/>
    </source>
</evidence>
<dbReference type="InterPro" id="IPR013320">
    <property type="entry name" value="ConA-like_dom_sf"/>
</dbReference>
<name>A0A242CBY9_9ENTE</name>